<feature type="transmembrane region" description="Helical" evidence="1">
    <location>
        <begin position="21"/>
        <end position="44"/>
    </location>
</feature>
<gene>
    <name evidence="2" type="ORF">MNB_ARC-1_1029</name>
</gene>
<keyword evidence="1" id="KW-1133">Transmembrane helix</keyword>
<keyword evidence="1" id="KW-0812">Transmembrane</keyword>
<proteinExistence type="predicted"/>
<keyword evidence="1" id="KW-0472">Membrane</keyword>
<feature type="transmembrane region" description="Helical" evidence="1">
    <location>
        <begin position="222"/>
        <end position="242"/>
    </location>
</feature>
<protein>
    <recommendedName>
        <fullName evidence="3">DZANK-type domain-containing protein</fullName>
    </recommendedName>
</protein>
<dbReference type="EMBL" id="UOYO01000017">
    <property type="protein sequence ID" value="VAY86773.1"/>
    <property type="molecule type" value="Genomic_DNA"/>
</dbReference>
<sequence>MWKWLKNSKDIKNDLLSFRDEPLSGLSALLLIILNVFIFTNIMIGVDVEMDKAPKVSYYYPNDCNKHFNKIQIKYKGFNSDIYSRHNYTYTINGKSKYCRELNKKIEVFTSKSSFKINSELIKTIQNQQKINKKSLNQILGNYNTRLFETIASMPNNSKFKNAKNVYDAIVRDNEKLENKLKSIPSITTLNGYSDYVEYIKINKNIFFETKKLYKFWQPFKAYMHMLIFIVPLFFFFSFFYYRTKKKQLKGQIYNPIIKIISANVSFLLLLPFIWHTIILIYDFLPKTFLKNIIEFLVDIGLISLLNYFAIFLIAIFFGGLIYYIQKRTLRLKKKIPSNKKYQKLISWSQCFNCELKINYTNKHCPFCGIKLHQNCKSCNNQMVIHEKYCPSCGNEKANKISK</sequence>
<evidence type="ECO:0000313" key="2">
    <source>
        <dbReference type="EMBL" id="VAY86773.1"/>
    </source>
</evidence>
<accession>A0A3B1E0V1</accession>
<organism evidence="2">
    <name type="scientific">hydrothermal vent metagenome</name>
    <dbReference type="NCBI Taxonomy" id="652676"/>
    <lineage>
        <taxon>unclassified sequences</taxon>
        <taxon>metagenomes</taxon>
        <taxon>ecological metagenomes</taxon>
    </lineage>
</organism>
<name>A0A3B1E0V1_9ZZZZ</name>
<evidence type="ECO:0000256" key="1">
    <source>
        <dbReference type="SAM" id="Phobius"/>
    </source>
</evidence>
<feature type="transmembrane region" description="Helical" evidence="1">
    <location>
        <begin position="305"/>
        <end position="325"/>
    </location>
</feature>
<reference evidence="2" key="1">
    <citation type="submission" date="2018-10" db="EMBL/GenBank/DDBJ databases">
        <authorList>
            <person name="Aoki K."/>
        </authorList>
    </citation>
    <scope>NUCLEOTIDE SEQUENCE</scope>
</reference>
<evidence type="ECO:0008006" key="3">
    <source>
        <dbReference type="Google" id="ProtNLM"/>
    </source>
</evidence>
<feature type="transmembrane region" description="Helical" evidence="1">
    <location>
        <begin position="263"/>
        <end position="285"/>
    </location>
</feature>
<dbReference type="AlphaFoldDB" id="A0A3B1E0V1"/>